<protein>
    <recommendedName>
        <fullName evidence="4">Zn(2)-C6 fungal-type domain-containing protein</fullName>
    </recommendedName>
</protein>
<dbReference type="Proteomes" id="UP000738349">
    <property type="component" value="Unassembled WGS sequence"/>
</dbReference>
<dbReference type="PANTHER" id="PTHR37534:SF46">
    <property type="entry name" value="ZN(II)2CYS6 TRANSCRIPTION FACTOR (EUROFUNG)"/>
    <property type="match status" value="1"/>
</dbReference>
<dbReference type="EMBL" id="JAGMUV010000024">
    <property type="protein sequence ID" value="KAH7121640.1"/>
    <property type="molecule type" value="Genomic_DNA"/>
</dbReference>
<evidence type="ECO:0000313" key="5">
    <source>
        <dbReference type="EMBL" id="KAH7121640.1"/>
    </source>
</evidence>
<dbReference type="SUPFAM" id="SSF57701">
    <property type="entry name" value="Zn2/Cys6 DNA-binding domain"/>
    <property type="match status" value="1"/>
</dbReference>
<proteinExistence type="predicted"/>
<dbReference type="GO" id="GO:0000981">
    <property type="term" value="F:DNA-binding transcription factor activity, RNA polymerase II-specific"/>
    <property type="evidence" value="ECO:0007669"/>
    <property type="project" value="InterPro"/>
</dbReference>
<organism evidence="5 6">
    <name type="scientific">Dactylonectria macrodidyma</name>
    <dbReference type="NCBI Taxonomy" id="307937"/>
    <lineage>
        <taxon>Eukaryota</taxon>
        <taxon>Fungi</taxon>
        <taxon>Dikarya</taxon>
        <taxon>Ascomycota</taxon>
        <taxon>Pezizomycotina</taxon>
        <taxon>Sordariomycetes</taxon>
        <taxon>Hypocreomycetidae</taxon>
        <taxon>Hypocreales</taxon>
        <taxon>Nectriaceae</taxon>
        <taxon>Dactylonectria</taxon>
    </lineage>
</organism>
<evidence type="ECO:0000313" key="6">
    <source>
        <dbReference type="Proteomes" id="UP000738349"/>
    </source>
</evidence>
<dbReference type="PROSITE" id="PS00463">
    <property type="entry name" value="ZN2_CY6_FUNGAL_1"/>
    <property type="match status" value="1"/>
</dbReference>
<keyword evidence="6" id="KW-1185">Reference proteome</keyword>
<dbReference type="PANTHER" id="PTHR37534">
    <property type="entry name" value="TRANSCRIPTIONAL ACTIVATOR PROTEIN UGA3"/>
    <property type="match status" value="1"/>
</dbReference>
<reference evidence="5" key="1">
    <citation type="journal article" date="2021" name="Nat. Commun.">
        <title>Genetic determinants of endophytism in the Arabidopsis root mycobiome.</title>
        <authorList>
            <person name="Mesny F."/>
            <person name="Miyauchi S."/>
            <person name="Thiergart T."/>
            <person name="Pickel B."/>
            <person name="Atanasova L."/>
            <person name="Karlsson M."/>
            <person name="Huettel B."/>
            <person name="Barry K.W."/>
            <person name="Haridas S."/>
            <person name="Chen C."/>
            <person name="Bauer D."/>
            <person name="Andreopoulos W."/>
            <person name="Pangilinan J."/>
            <person name="LaButti K."/>
            <person name="Riley R."/>
            <person name="Lipzen A."/>
            <person name="Clum A."/>
            <person name="Drula E."/>
            <person name="Henrissat B."/>
            <person name="Kohler A."/>
            <person name="Grigoriev I.V."/>
            <person name="Martin F.M."/>
            <person name="Hacquard S."/>
        </authorList>
    </citation>
    <scope>NUCLEOTIDE SEQUENCE</scope>
    <source>
        <strain evidence="5">MPI-CAGE-AT-0147</strain>
    </source>
</reference>
<evidence type="ECO:0000256" key="3">
    <source>
        <dbReference type="SAM" id="MobiDB-lite"/>
    </source>
</evidence>
<dbReference type="InterPro" id="IPR001138">
    <property type="entry name" value="Zn2Cys6_DnaBD"/>
</dbReference>
<evidence type="ECO:0000256" key="2">
    <source>
        <dbReference type="ARBA" id="ARBA00023242"/>
    </source>
</evidence>
<dbReference type="GO" id="GO:0008270">
    <property type="term" value="F:zinc ion binding"/>
    <property type="evidence" value="ECO:0007669"/>
    <property type="project" value="InterPro"/>
</dbReference>
<keyword evidence="2" id="KW-0539">Nucleus</keyword>
<dbReference type="OrthoDB" id="4137815at2759"/>
<feature type="region of interest" description="Disordered" evidence="3">
    <location>
        <begin position="45"/>
        <end position="90"/>
    </location>
</feature>
<comment type="subcellular location">
    <subcellularLocation>
        <location evidence="1">Nucleus</location>
    </subcellularLocation>
</comment>
<dbReference type="InterPro" id="IPR021858">
    <property type="entry name" value="Fun_TF"/>
</dbReference>
<dbReference type="InterPro" id="IPR036864">
    <property type="entry name" value="Zn2-C6_fun-type_DNA-bd_sf"/>
</dbReference>
<evidence type="ECO:0000259" key="4">
    <source>
        <dbReference type="PROSITE" id="PS00463"/>
    </source>
</evidence>
<dbReference type="Pfam" id="PF00172">
    <property type="entry name" value="Zn_clus"/>
    <property type="match status" value="1"/>
</dbReference>
<dbReference type="Pfam" id="PF11951">
    <property type="entry name" value="Fungal_trans_2"/>
    <property type="match status" value="1"/>
</dbReference>
<comment type="caution">
    <text evidence="5">The sequence shown here is derived from an EMBL/GenBank/DDBJ whole genome shotgun (WGS) entry which is preliminary data.</text>
</comment>
<name>A0A9P9IJK8_9HYPO</name>
<gene>
    <name evidence="5" type="ORF">EDB81DRAFT_814172</name>
</gene>
<dbReference type="CDD" id="cd00067">
    <property type="entry name" value="GAL4"/>
    <property type="match status" value="1"/>
</dbReference>
<evidence type="ECO:0000256" key="1">
    <source>
        <dbReference type="ARBA" id="ARBA00004123"/>
    </source>
</evidence>
<dbReference type="GO" id="GO:0005634">
    <property type="term" value="C:nucleus"/>
    <property type="evidence" value="ECO:0007669"/>
    <property type="project" value="UniProtKB-SubCell"/>
</dbReference>
<dbReference type="AlphaFoldDB" id="A0A9P9IJK8"/>
<accession>A0A9P9IJK8</accession>
<feature type="compositionally biased region" description="Low complexity" evidence="3">
    <location>
        <begin position="64"/>
        <end position="75"/>
    </location>
</feature>
<feature type="compositionally biased region" description="Basic residues" evidence="3">
    <location>
        <begin position="45"/>
        <end position="58"/>
    </location>
</feature>
<sequence>MPPSPKSISCRSCDRCHALKEKCQQRQGAACARCDRLGFECLNRRPTKKAGRPPRSAKLKQTTPGSSPLSDASGDSSKDDRRLYPVSPSSSLGRPIIPRCLPTINNLTSADHRLIQQMLFDDAGADYFLLGPSFVQSHLELLISHLVTSQSVLKDAFLAVACTLQEQSDLVNTEPTTVRSGYVHACSALKRLREYQVQSKHGVSECLALGALVLSFAHCSTATDAPAIASRTLALIKESYETKPDFSHQDLVFMSCIILPEIFECLIHGSVPTVRYRVVKGSEKYVDRYIGLTSPLLPHLYDICELSNAISLGDNEDMSEILKALELVDQQVTAWRPDIPSDFFTRFTAVEVSHMLCQAQVMRLGCNLIIHRLKFPFGLNNGPAAALAMSILTQLDMTRAATNKRILSTSIPLIAACFELQKASDREIWHSRIPELIGYSPGFAEDVQNLVSSFWNARDTVDCLSWYNVGHVTELAQGLDT</sequence>
<feature type="domain" description="Zn(2)-C6 fungal-type" evidence="4">
    <location>
        <begin position="12"/>
        <end position="41"/>
    </location>
</feature>